<evidence type="ECO:0000313" key="1">
    <source>
        <dbReference type="EMBL" id="ART32284.1"/>
    </source>
</evidence>
<dbReference type="AlphaFoldDB" id="A0A1Y0B4H4"/>
<sequence length="44" mass="4921">MQEYLVQNNGSTTSAAVQRVRRMTAVQESLLLYRVRIGTSAFSS</sequence>
<organism evidence="1">
    <name type="scientific">Utricularia reniformis</name>
    <dbReference type="NCBI Taxonomy" id="192314"/>
    <lineage>
        <taxon>Eukaryota</taxon>
        <taxon>Viridiplantae</taxon>
        <taxon>Streptophyta</taxon>
        <taxon>Embryophyta</taxon>
        <taxon>Tracheophyta</taxon>
        <taxon>Spermatophyta</taxon>
        <taxon>Magnoliopsida</taxon>
        <taxon>eudicotyledons</taxon>
        <taxon>Gunneridae</taxon>
        <taxon>Pentapetalae</taxon>
        <taxon>asterids</taxon>
        <taxon>lamiids</taxon>
        <taxon>Lamiales</taxon>
        <taxon>Lentibulariaceae</taxon>
        <taxon>Utricularia</taxon>
    </lineage>
</organism>
<gene>
    <name evidence="1" type="ORF">AEK19_MT2134</name>
</gene>
<geneLocation type="mitochondrion" evidence="1"/>
<keyword evidence="1" id="KW-0496">Mitochondrion</keyword>
<name>A0A1Y0B4H4_9LAMI</name>
<accession>A0A1Y0B4H4</accession>
<proteinExistence type="predicted"/>
<protein>
    <submittedName>
        <fullName evidence="1">Uncharacterized protein</fullName>
    </submittedName>
</protein>
<reference evidence="1" key="1">
    <citation type="submission" date="2017-03" db="EMBL/GenBank/DDBJ databases">
        <title>The mitochondrial genome of the carnivorous plant Utricularia reniformis (Lentibulariaceae): structure, comparative analysis and evolutionary landmarks.</title>
        <authorList>
            <person name="Silva S.R."/>
            <person name="Alvarenga D.O."/>
            <person name="Michael T.P."/>
            <person name="Miranda V.F.O."/>
            <person name="Varani A.M."/>
        </authorList>
    </citation>
    <scope>NUCLEOTIDE SEQUENCE</scope>
</reference>
<dbReference type="EMBL" id="KY774314">
    <property type="protein sequence ID" value="ART32284.1"/>
    <property type="molecule type" value="Genomic_DNA"/>
</dbReference>